<evidence type="ECO:0000256" key="12">
    <source>
        <dbReference type="ARBA" id="ARBA00047283"/>
    </source>
</evidence>
<dbReference type="eggNOG" id="COG0144">
    <property type="taxonomic scope" value="Bacteria"/>
</dbReference>
<dbReference type="InterPro" id="IPR023267">
    <property type="entry name" value="RCMT"/>
</dbReference>
<evidence type="ECO:0000256" key="10">
    <source>
        <dbReference type="ARBA" id="ARBA00030399"/>
    </source>
</evidence>
<dbReference type="InterPro" id="IPR004573">
    <property type="entry name" value="rRNA_ssu_MeTfrase_B"/>
</dbReference>
<dbReference type="InterPro" id="IPR049560">
    <property type="entry name" value="MeTrfase_RsmB-F_NOP2_cat"/>
</dbReference>
<keyword evidence="6 13" id="KW-0489">Methyltransferase</keyword>
<protein>
    <recommendedName>
        <fullName evidence="3">16S rRNA (cytosine(967)-C(5))-methyltransferase</fullName>
        <ecNumber evidence="3">2.1.1.176</ecNumber>
    </recommendedName>
    <alternativeName>
        <fullName evidence="10">16S rRNA m5C967 methyltransferase</fullName>
    </alternativeName>
    <alternativeName>
        <fullName evidence="11">rRNA (cytosine-C(5)-)-methyltransferase RsmB</fullName>
    </alternativeName>
</protein>
<dbReference type="Proteomes" id="UP000019050">
    <property type="component" value="Unassembled WGS sequence"/>
</dbReference>
<dbReference type="EC" id="2.1.1.176" evidence="3"/>
<feature type="binding site" evidence="13">
    <location>
        <begin position="267"/>
        <end position="273"/>
    </location>
    <ligand>
        <name>S-adenosyl-L-methionine</name>
        <dbReference type="ChEBI" id="CHEBI:59789"/>
    </ligand>
</feature>
<proteinExistence type="inferred from homology"/>
<evidence type="ECO:0000256" key="4">
    <source>
        <dbReference type="ARBA" id="ARBA00022490"/>
    </source>
</evidence>
<dbReference type="Pfam" id="PF22458">
    <property type="entry name" value="RsmF-B_ferredox"/>
    <property type="match status" value="1"/>
</dbReference>
<dbReference type="GO" id="GO:0005737">
    <property type="term" value="C:cytoplasm"/>
    <property type="evidence" value="ECO:0007669"/>
    <property type="project" value="UniProtKB-SubCell"/>
</dbReference>
<dbReference type="PANTHER" id="PTHR22807:SF53">
    <property type="entry name" value="RIBOSOMAL RNA SMALL SUBUNIT METHYLTRANSFERASE B-RELATED"/>
    <property type="match status" value="1"/>
</dbReference>
<comment type="function">
    <text evidence="1">Specifically methylates the cytosine at position 967 (m5C967) of 16S rRNA.</text>
</comment>
<keyword evidence="5" id="KW-0698">rRNA processing</keyword>
<feature type="binding site" evidence="13">
    <location>
        <position position="322"/>
    </location>
    <ligand>
        <name>S-adenosyl-L-methionine</name>
        <dbReference type="ChEBI" id="CHEBI:59789"/>
    </ligand>
</feature>
<dbReference type="PRINTS" id="PR02008">
    <property type="entry name" value="RCMTFAMILY"/>
</dbReference>
<dbReference type="PROSITE" id="PS51686">
    <property type="entry name" value="SAM_MT_RSMB_NOP"/>
    <property type="match status" value="1"/>
</dbReference>
<evidence type="ECO:0000256" key="11">
    <source>
        <dbReference type="ARBA" id="ARBA00031088"/>
    </source>
</evidence>
<dbReference type="InterPro" id="IPR035926">
    <property type="entry name" value="NusB-like_sf"/>
</dbReference>
<dbReference type="InterPro" id="IPR006027">
    <property type="entry name" value="NusB_RsmB_TIM44"/>
</dbReference>
<comment type="similarity">
    <text evidence="13">Belongs to the class I-like SAM-binding methyltransferase superfamily. RsmB/NOP family.</text>
</comment>
<keyword evidence="9 13" id="KW-0694">RNA-binding</keyword>
<evidence type="ECO:0000256" key="5">
    <source>
        <dbReference type="ARBA" id="ARBA00022552"/>
    </source>
</evidence>
<evidence type="ECO:0000313" key="15">
    <source>
        <dbReference type="EMBL" id="ESK66433.1"/>
    </source>
</evidence>
<dbReference type="SUPFAM" id="SSF53335">
    <property type="entry name" value="S-adenosyl-L-methionine-dependent methyltransferases"/>
    <property type="match status" value="1"/>
</dbReference>
<dbReference type="CDD" id="cd02440">
    <property type="entry name" value="AdoMet_MTases"/>
    <property type="match status" value="1"/>
</dbReference>
<keyword evidence="8 13" id="KW-0949">S-adenosyl-L-methionine</keyword>
<dbReference type="EMBL" id="ACIN03000001">
    <property type="protein sequence ID" value="ESK66433.1"/>
    <property type="molecule type" value="Genomic_DNA"/>
</dbReference>
<comment type="subcellular location">
    <subcellularLocation>
        <location evidence="2">Cytoplasm</location>
    </subcellularLocation>
</comment>
<evidence type="ECO:0000256" key="3">
    <source>
        <dbReference type="ARBA" id="ARBA00012140"/>
    </source>
</evidence>
<dbReference type="InterPro" id="IPR001678">
    <property type="entry name" value="MeTrfase_RsmB-F_NOP2_dom"/>
</dbReference>
<evidence type="ECO:0000256" key="9">
    <source>
        <dbReference type="ARBA" id="ARBA00022884"/>
    </source>
</evidence>
<reference evidence="15" key="1">
    <citation type="submission" date="2013-06" db="EMBL/GenBank/DDBJ databases">
        <authorList>
            <person name="Weinstock G."/>
            <person name="Sodergren E."/>
            <person name="Clifton S."/>
            <person name="Fulton L."/>
            <person name="Fulton B."/>
            <person name="Courtney L."/>
            <person name="Fronick C."/>
            <person name="Harrison M."/>
            <person name="Strong C."/>
            <person name="Farmer C."/>
            <person name="Delahaunty K."/>
            <person name="Markovic C."/>
            <person name="Hall O."/>
            <person name="Minx P."/>
            <person name="Tomlinson C."/>
            <person name="Mitreva M."/>
            <person name="Nelson J."/>
            <person name="Hou S."/>
            <person name="Wollam A."/>
            <person name="Pepin K.H."/>
            <person name="Johnson M."/>
            <person name="Bhonagiri V."/>
            <person name="Nash W.E."/>
            <person name="Warren W."/>
            <person name="Chinwalla A."/>
            <person name="Mardis E.R."/>
            <person name="Wilson R.K."/>
        </authorList>
    </citation>
    <scope>NUCLEOTIDE SEQUENCE [LARGE SCALE GENOMIC DNA]</scope>
    <source>
        <strain evidence="15">ATCC 49176</strain>
    </source>
</reference>
<dbReference type="GeneID" id="84816288"/>
<feature type="domain" description="SAM-dependent MTase RsmB/NOP-type" evidence="14">
    <location>
        <begin position="178"/>
        <end position="456"/>
    </location>
</feature>
<dbReference type="InterPro" id="IPR054728">
    <property type="entry name" value="RsmB-like_ferredoxin"/>
</dbReference>
<dbReference type="HOGENOM" id="CLU_005316_0_1_9"/>
<dbReference type="AlphaFoldDB" id="W1Q582"/>
<accession>W1Q582</accession>
<dbReference type="Pfam" id="PF01029">
    <property type="entry name" value="NusB"/>
    <property type="match status" value="1"/>
</dbReference>
<comment type="caution">
    <text evidence="15">The sequence shown here is derived from an EMBL/GenBank/DDBJ whole genome shotgun (WGS) entry which is preliminary data.</text>
</comment>
<organism evidence="15 16">
    <name type="scientific">Abiotrophia defectiva ATCC 49176</name>
    <dbReference type="NCBI Taxonomy" id="592010"/>
    <lineage>
        <taxon>Bacteria</taxon>
        <taxon>Bacillati</taxon>
        <taxon>Bacillota</taxon>
        <taxon>Bacilli</taxon>
        <taxon>Lactobacillales</taxon>
        <taxon>Aerococcaceae</taxon>
        <taxon>Abiotrophia</taxon>
    </lineage>
</organism>
<dbReference type="FunFam" id="1.10.940.10:FF:000006">
    <property type="entry name" value="16S rRNA (Cytosine(967)-C(5))-methyltransferase RsmB"/>
    <property type="match status" value="1"/>
</dbReference>
<dbReference type="STRING" id="592010.GCWU000182_000120"/>
<comment type="catalytic activity">
    <reaction evidence="12">
        <text>cytidine(967) in 16S rRNA + S-adenosyl-L-methionine = 5-methylcytidine(967) in 16S rRNA + S-adenosyl-L-homocysteine + H(+)</text>
        <dbReference type="Rhea" id="RHEA:42748"/>
        <dbReference type="Rhea" id="RHEA-COMP:10219"/>
        <dbReference type="Rhea" id="RHEA-COMP:10220"/>
        <dbReference type="ChEBI" id="CHEBI:15378"/>
        <dbReference type="ChEBI" id="CHEBI:57856"/>
        <dbReference type="ChEBI" id="CHEBI:59789"/>
        <dbReference type="ChEBI" id="CHEBI:74483"/>
        <dbReference type="ChEBI" id="CHEBI:82748"/>
        <dbReference type="EC" id="2.1.1.176"/>
    </reaction>
</comment>
<dbReference type="eggNOG" id="COG0781">
    <property type="taxonomic scope" value="Bacteria"/>
</dbReference>
<evidence type="ECO:0000256" key="2">
    <source>
        <dbReference type="ARBA" id="ARBA00004496"/>
    </source>
</evidence>
<dbReference type="Gene3D" id="3.40.50.150">
    <property type="entry name" value="Vaccinia Virus protein VP39"/>
    <property type="match status" value="1"/>
</dbReference>
<evidence type="ECO:0000313" key="16">
    <source>
        <dbReference type="Proteomes" id="UP000019050"/>
    </source>
</evidence>
<evidence type="ECO:0000256" key="6">
    <source>
        <dbReference type="ARBA" id="ARBA00022603"/>
    </source>
</evidence>
<dbReference type="SUPFAM" id="SSF48013">
    <property type="entry name" value="NusB-like"/>
    <property type="match status" value="1"/>
</dbReference>
<dbReference type="Pfam" id="PF01189">
    <property type="entry name" value="Methyltr_RsmB-F"/>
    <property type="match status" value="1"/>
</dbReference>
<evidence type="ECO:0000256" key="1">
    <source>
        <dbReference type="ARBA" id="ARBA00002724"/>
    </source>
</evidence>
<keyword evidence="4" id="KW-0963">Cytoplasm</keyword>
<feature type="active site" description="Nucleophile" evidence="13">
    <location>
        <position position="393"/>
    </location>
</feature>
<dbReference type="NCBIfam" id="TIGR00563">
    <property type="entry name" value="rsmB"/>
    <property type="match status" value="1"/>
</dbReference>
<dbReference type="Gene3D" id="1.10.940.10">
    <property type="entry name" value="NusB-like"/>
    <property type="match status" value="1"/>
</dbReference>
<keyword evidence="16" id="KW-1185">Reference proteome</keyword>
<evidence type="ECO:0000256" key="13">
    <source>
        <dbReference type="PROSITE-ProRule" id="PRU01023"/>
    </source>
</evidence>
<dbReference type="GO" id="GO:0006355">
    <property type="term" value="P:regulation of DNA-templated transcription"/>
    <property type="evidence" value="ECO:0007669"/>
    <property type="project" value="InterPro"/>
</dbReference>
<evidence type="ECO:0000259" key="14">
    <source>
        <dbReference type="PROSITE" id="PS51686"/>
    </source>
</evidence>
<evidence type="ECO:0000256" key="8">
    <source>
        <dbReference type="ARBA" id="ARBA00022691"/>
    </source>
</evidence>
<sequence length="457" mass="50418">MKVKPQAAKRLKHNVRFQALQLLVEIDWHDQYSNVLLNRALSQSELKPVDQGLLVNLVYGSIQHRLTLDFYLEPFIKGKKLEPWIRSLLRMTAYQMLYLERIPDHAAINEAVNIAKLNGHAGLAGLVNGVLRNFRRQELRSLDSVTDPIEALSIQYSVAPWIVALLQKQYDQASLADLLASLNQRPRLTARIQAHPNERDQILAQLRAAGYQVEAGNLSPYAIESLDGRIIESPAFQAGRLTIQDESSMLVAPIGRPVAGQRLLDACSAPGGKATHMAFLLQNGHLDALDISQAKLDLVAGHMERLGLSQQEGLTISLHATDALDFMPPSGTLYDIIYLDAPCSGLGLMRRKPEIKYTKQASDIEALSMLQSQLLDHVASLLKPGGTLVYSTCTLAQAENQDQVKAFLARQSDFQLSPIGPEEVQGASVLTADGMIEVLPQDYLTDGFFIARMTKSA</sequence>
<gene>
    <name evidence="15" type="ORF">GCWU000182_000120</name>
</gene>
<keyword evidence="7 13" id="KW-0808">Transferase</keyword>
<dbReference type="RefSeq" id="WP_023390781.1">
    <property type="nucleotide sequence ID" value="NZ_KI535340.1"/>
</dbReference>
<dbReference type="GO" id="GO:0003723">
    <property type="term" value="F:RNA binding"/>
    <property type="evidence" value="ECO:0007669"/>
    <property type="project" value="UniProtKB-UniRule"/>
</dbReference>
<feature type="binding site" evidence="13">
    <location>
        <position position="290"/>
    </location>
    <ligand>
        <name>S-adenosyl-L-methionine</name>
        <dbReference type="ChEBI" id="CHEBI:59789"/>
    </ligand>
</feature>
<name>W1Q582_ABIDE</name>
<dbReference type="NCBIfam" id="NF011494">
    <property type="entry name" value="PRK14902.1"/>
    <property type="match status" value="1"/>
</dbReference>
<dbReference type="GO" id="GO:0008649">
    <property type="term" value="F:rRNA methyltransferase activity"/>
    <property type="evidence" value="ECO:0007669"/>
    <property type="project" value="InterPro"/>
</dbReference>
<dbReference type="InterPro" id="IPR029063">
    <property type="entry name" value="SAM-dependent_MTases_sf"/>
</dbReference>
<feature type="binding site" evidence="13">
    <location>
        <position position="340"/>
    </location>
    <ligand>
        <name>S-adenosyl-L-methionine</name>
        <dbReference type="ChEBI" id="CHEBI:59789"/>
    </ligand>
</feature>
<dbReference type="OrthoDB" id="9810297at2"/>
<dbReference type="PANTHER" id="PTHR22807">
    <property type="entry name" value="NOP2 YEAST -RELATED NOL1/NOP2/FMU SUN DOMAIN-CONTAINING"/>
    <property type="match status" value="1"/>
</dbReference>
<evidence type="ECO:0000256" key="7">
    <source>
        <dbReference type="ARBA" id="ARBA00022679"/>
    </source>
</evidence>